<reference evidence="1 2" key="1">
    <citation type="submission" date="2018-03" db="EMBL/GenBank/DDBJ databases">
        <title>The ancient ancestry and fast evolution of plastids.</title>
        <authorList>
            <person name="Moore K.R."/>
            <person name="Magnabosco C."/>
            <person name="Momper L."/>
            <person name="Gold D.A."/>
            <person name="Bosak T."/>
            <person name="Fournier G.P."/>
        </authorList>
    </citation>
    <scope>NUCLEOTIDE SEQUENCE [LARGE SCALE GENOMIC DNA]</scope>
    <source>
        <strain evidence="1 2">CCALA 016</strain>
    </source>
</reference>
<name>A0A2T1LSU4_9CHRO</name>
<proteinExistence type="predicted"/>
<evidence type="ECO:0000313" key="2">
    <source>
        <dbReference type="Proteomes" id="UP000239001"/>
    </source>
</evidence>
<gene>
    <name evidence="1" type="ORF">C7H19_20565</name>
</gene>
<sequence>MLTSIEGIYKNGRIELVEQPNNVLEGTKVIVTFIKSNEIDLASHEIDPAQAEALRTNLTTFVDDWNSDEMSIYDNYDAAKYRF</sequence>
<reference evidence="1 2" key="2">
    <citation type="submission" date="2018-03" db="EMBL/GenBank/DDBJ databases">
        <authorList>
            <person name="Keele B.F."/>
        </authorList>
    </citation>
    <scope>NUCLEOTIDE SEQUENCE [LARGE SCALE GENOMIC DNA]</scope>
    <source>
        <strain evidence="1 2">CCALA 016</strain>
    </source>
</reference>
<protein>
    <submittedName>
        <fullName evidence="1">Uncharacterized protein</fullName>
    </submittedName>
</protein>
<evidence type="ECO:0000313" key="1">
    <source>
        <dbReference type="EMBL" id="PSF33121.1"/>
    </source>
</evidence>
<dbReference type="Proteomes" id="UP000239001">
    <property type="component" value="Unassembled WGS sequence"/>
</dbReference>
<organism evidence="1 2">
    <name type="scientific">Aphanothece hegewaldii CCALA 016</name>
    <dbReference type="NCBI Taxonomy" id="2107694"/>
    <lineage>
        <taxon>Bacteria</taxon>
        <taxon>Bacillati</taxon>
        <taxon>Cyanobacteriota</taxon>
        <taxon>Cyanophyceae</taxon>
        <taxon>Oscillatoriophycideae</taxon>
        <taxon>Chroococcales</taxon>
        <taxon>Aphanothecaceae</taxon>
        <taxon>Aphanothece</taxon>
    </lineage>
</organism>
<accession>A0A2T1LSU4</accession>
<comment type="caution">
    <text evidence="1">The sequence shown here is derived from an EMBL/GenBank/DDBJ whole genome shotgun (WGS) entry which is preliminary data.</text>
</comment>
<keyword evidence="2" id="KW-1185">Reference proteome</keyword>
<dbReference type="OrthoDB" id="7069202at2"/>
<dbReference type="EMBL" id="PXOH01000033">
    <property type="protein sequence ID" value="PSF33121.1"/>
    <property type="molecule type" value="Genomic_DNA"/>
</dbReference>
<dbReference type="AlphaFoldDB" id="A0A2T1LSU4"/>